<gene>
    <name evidence="1" type="ORF">D6C85_05590</name>
</gene>
<evidence type="ECO:0000313" key="2">
    <source>
        <dbReference type="Proteomes" id="UP000309734"/>
    </source>
</evidence>
<name>A0A4S9WXT4_AURPU</name>
<dbReference type="EMBL" id="QZBS01000168">
    <property type="protein sequence ID" value="THZ70972.1"/>
    <property type="molecule type" value="Genomic_DNA"/>
</dbReference>
<proteinExistence type="predicted"/>
<organism evidence="1 2">
    <name type="scientific">Aureobasidium pullulans</name>
    <name type="common">Black yeast</name>
    <name type="synonym">Pullularia pullulans</name>
    <dbReference type="NCBI Taxonomy" id="5580"/>
    <lineage>
        <taxon>Eukaryota</taxon>
        <taxon>Fungi</taxon>
        <taxon>Dikarya</taxon>
        <taxon>Ascomycota</taxon>
        <taxon>Pezizomycotina</taxon>
        <taxon>Dothideomycetes</taxon>
        <taxon>Dothideomycetidae</taxon>
        <taxon>Dothideales</taxon>
        <taxon>Saccotheciaceae</taxon>
        <taxon>Aureobasidium</taxon>
    </lineage>
</organism>
<protein>
    <submittedName>
        <fullName evidence="1">Uncharacterized protein</fullName>
    </submittedName>
</protein>
<dbReference type="Proteomes" id="UP000309734">
    <property type="component" value="Unassembled WGS sequence"/>
</dbReference>
<accession>A0A4S9WXT4</accession>
<dbReference type="AlphaFoldDB" id="A0A4S9WXT4"/>
<evidence type="ECO:0000313" key="1">
    <source>
        <dbReference type="EMBL" id="THZ70972.1"/>
    </source>
</evidence>
<comment type="caution">
    <text evidence="1">The sequence shown here is derived from an EMBL/GenBank/DDBJ whole genome shotgun (WGS) entry which is preliminary data.</text>
</comment>
<reference evidence="1 2" key="1">
    <citation type="submission" date="2018-10" db="EMBL/GenBank/DDBJ databases">
        <title>Fifty Aureobasidium pullulans genomes reveal a recombining polyextremotolerant generalist.</title>
        <authorList>
            <person name="Gostincar C."/>
            <person name="Turk M."/>
            <person name="Zajc J."/>
            <person name="Gunde-Cimerman N."/>
        </authorList>
    </citation>
    <scope>NUCLEOTIDE SEQUENCE [LARGE SCALE GENOMIC DNA]</scope>
    <source>
        <strain evidence="1 2">EXF-3519</strain>
    </source>
</reference>
<sequence length="79" mass="8773">MVVEGWALRKKCGRSSPCAKLCHAHHVEMHNVFKISAASTESVILSASLRTTREILKTLLNNPGHGSGRWLEVTEFSTR</sequence>